<keyword evidence="4" id="KW-1185">Reference proteome</keyword>
<gene>
    <name evidence="3" type="ORF">SVIO_095880</name>
</gene>
<keyword evidence="1" id="KW-0092">Biotin</keyword>
<dbReference type="InterPro" id="IPR000089">
    <property type="entry name" value="Biotin_lipoyl"/>
</dbReference>
<sequence length="50" mass="5086">MRAGDAVCVIEAMKMETTVRAPVTGRVTELRVAAGEQVASGAIVAVIGAE</sequence>
<comment type="caution">
    <text evidence="3">The sequence shown here is derived from an EMBL/GenBank/DDBJ whole genome shotgun (WGS) entry which is preliminary data.</text>
</comment>
<dbReference type="Pfam" id="PF00364">
    <property type="entry name" value="Biotin_lipoyl"/>
    <property type="match status" value="1"/>
</dbReference>
<evidence type="ECO:0000256" key="1">
    <source>
        <dbReference type="ARBA" id="ARBA00023267"/>
    </source>
</evidence>
<reference evidence="3 4" key="1">
    <citation type="journal article" date="2020" name="Int. J. Syst. Evol. Microbiol.">
        <title>Reclassification of Streptomyces castelarensis and Streptomyces sporoclivatus as later heterotypic synonyms of Streptomyces antimycoticus.</title>
        <authorList>
            <person name="Komaki H."/>
            <person name="Tamura T."/>
        </authorList>
    </citation>
    <scope>NUCLEOTIDE SEQUENCE [LARGE SCALE GENOMIC DNA]</scope>
    <source>
        <strain evidence="3 4">NBRC 13459</strain>
    </source>
</reference>
<name>A0A4D4LCX5_STRVO</name>
<dbReference type="CDD" id="cd06850">
    <property type="entry name" value="biotinyl_domain"/>
    <property type="match status" value="1"/>
</dbReference>
<dbReference type="EMBL" id="BJHW01000002">
    <property type="protein sequence ID" value="GDY58965.1"/>
    <property type="molecule type" value="Genomic_DNA"/>
</dbReference>
<accession>A0A4D4LCX5</accession>
<organism evidence="3 4">
    <name type="scientific">Streptomyces violaceusniger</name>
    <dbReference type="NCBI Taxonomy" id="68280"/>
    <lineage>
        <taxon>Bacteria</taxon>
        <taxon>Bacillati</taxon>
        <taxon>Actinomycetota</taxon>
        <taxon>Actinomycetes</taxon>
        <taxon>Kitasatosporales</taxon>
        <taxon>Streptomycetaceae</taxon>
        <taxon>Streptomyces</taxon>
        <taxon>Streptomyces violaceusniger group</taxon>
    </lineage>
</organism>
<protein>
    <recommendedName>
        <fullName evidence="2">Lipoyl-binding domain-containing protein</fullName>
    </recommendedName>
</protein>
<dbReference type="PANTHER" id="PTHR45266">
    <property type="entry name" value="OXALOACETATE DECARBOXYLASE ALPHA CHAIN"/>
    <property type="match status" value="1"/>
</dbReference>
<dbReference type="InterPro" id="IPR001882">
    <property type="entry name" value="Biotin_BS"/>
</dbReference>
<dbReference type="AlphaFoldDB" id="A0A4D4LCX5"/>
<evidence type="ECO:0000259" key="2">
    <source>
        <dbReference type="PROSITE" id="PS50968"/>
    </source>
</evidence>
<dbReference type="PANTHER" id="PTHR45266:SF3">
    <property type="entry name" value="OXALOACETATE DECARBOXYLASE ALPHA CHAIN"/>
    <property type="match status" value="1"/>
</dbReference>
<dbReference type="SUPFAM" id="SSF51230">
    <property type="entry name" value="Single hybrid motif"/>
    <property type="match status" value="1"/>
</dbReference>
<feature type="domain" description="Lipoyl-binding" evidence="2">
    <location>
        <begin position="1"/>
        <end position="48"/>
    </location>
</feature>
<dbReference type="InterPro" id="IPR011053">
    <property type="entry name" value="Single_hybrid_motif"/>
</dbReference>
<dbReference type="Gene3D" id="2.40.50.100">
    <property type="match status" value="1"/>
</dbReference>
<evidence type="ECO:0000313" key="4">
    <source>
        <dbReference type="Proteomes" id="UP000301309"/>
    </source>
</evidence>
<dbReference type="PROSITE" id="PS00188">
    <property type="entry name" value="BIOTIN"/>
    <property type="match status" value="1"/>
</dbReference>
<dbReference type="InterPro" id="IPR050709">
    <property type="entry name" value="Biotin_Carboxyl_Carrier/Decarb"/>
</dbReference>
<dbReference type="Proteomes" id="UP000301309">
    <property type="component" value="Unassembled WGS sequence"/>
</dbReference>
<evidence type="ECO:0000313" key="3">
    <source>
        <dbReference type="EMBL" id="GDY58965.1"/>
    </source>
</evidence>
<dbReference type="PROSITE" id="PS50968">
    <property type="entry name" value="BIOTINYL_LIPOYL"/>
    <property type="match status" value="1"/>
</dbReference>
<proteinExistence type="predicted"/>